<comment type="caution">
    <text evidence="1">The sequence shown here is derived from an EMBL/GenBank/DDBJ whole genome shotgun (WGS) entry which is preliminary data.</text>
</comment>
<reference evidence="1 2" key="1">
    <citation type="submission" date="2021-03" db="EMBL/GenBank/DDBJ databases">
        <title>Genomic Encyclopedia of Type Strains, Phase IV (KMG-IV): sequencing the most valuable type-strain genomes for metagenomic binning, comparative biology and taxonomic classification.</title>
        <authorList>
            <person name="Goeker M."/>
        </authorList>
    </citation>
    <scope>NUCLEOTIDE SEQUENCE [LARGE SCALE GENOMIC DNA]</scope>
    <source>
        <strain evidence="1 2">DSM 24738</strain>
    </source>
</reference>
<dbReference type="RefSeq" id="WP_209808237.1">
    <property type="nucleotide sequence ID" value="NZ_JAGGKT010000001.1"/>
</dbReference>
<dbReference type="Pfam" id="PF08812">
    <property type="entry name" value="YtxC"/>
    <property type="match status" value="1"/>
</dbReference>
<protein>
    <submittedName>
        <fullName evidence="1">Sporulation protein YtxC</fullName>
    </submittedName>
</protein>
<dbReference type="Proteomes" id="UP001519343">
    <property type="component" value="Unassembled WGS sequence"/>
</dbReference>
<name>A0ABS4GJQ4_9BACL</name>
<gene>
    <name evidence="1" type="ORF">J2Z37_000309</name>
</gene>
<dbReference type="EMBL" id="JAGGKT010000001">
    <property type="protein sequence ID" value="MBP1930322.1"/>
    <property type="molecule type" value="Genomic_DNA"/>
</dbReference>
<proteinExistence type="predicted"/>
<evidence type="ECO:0000313" key="1">
    <source>
        <dbReference type="EMBL" id="MBP1930322.1"/>
    </source>
</evidence>
<dbReference type="InterPro" id="IPR014199">
    <property type="entry name" value="Spore_YtxC"/>
</dbReference>
<evidence type="ECO:0000313" key="2">
    <source>
        <dbReference type="Proteomes" id="UP001519343"/>
    </source>
</evidence>
<keyword evidence="2" id="KW-1185">Reference proteome</keyword>
<organism evidence="1 2">
    <name type="scientific">Ammoniphilus resinae</name>
    <dbReference type="NCBI Taxonomy" id="861532"/>
    <lineage>
        <taxon>Bacteria</taxon>
        <taxon>Bacillati</taxon>
        <taxon>Bacillota</taxon>
        <taxon>Bacilli</taxon>
        <taxon>Bacillales</taxon>
        <taxon>Paenibacillaceae</taxon>
        <taxon>Aneurinibacillus group</taxon>
        <taxon>Ammoniphilus</taxon>
    </lineage>
</organism>
<sequence>MKLYKIVMKKEIQPLPHFEEIVKNNFMILGENTKTFQYEVERRDDMDWTYYYCRFWPRFEHTIEFFDQIYAIITQSISEYIMNCKEEEVIRDILTQEFGFKSIEEQDQVLPFVFHLLNEEEYGGEGELERKRRMQEKIKKKAEDFLLLENTLAIDGFIRFRLKEEWEEWKLVTEHAVDEFLMDKEYKEFIEFVRHLVSIQVPTIELLHVIHIDDKNFWLFDQDWQEISTMSSGNGLLAEGENKVHYEELVLSQLISIAPHHIILHTDQENHHIIYTIKKVFEDKIAICRDCQGCQSLIGKIQMGQICELNDR</sequence>
<accession>A0ABS4GJQ4</accession>